<keyword evidence="1" id="KW-1133">Transmembrane helix</keyword>
<name>A0A516KEC8_9BACI</name>
<gene>
    <name evidence="3" type="ORF">FN924_05980</name>
</gene>
<protein>
    <submittedName>
        <fullName evidence="3">DUF418 domain-containing protein</fullName>
    </submittedName>
</protein>
<feature type="transmembrane region" description="Helical" evidence="1">
    <location>
        <begin position="248"/>
        <end position="266"/>
    </location>
</feature>
<dbReference type="OrthoDB" id="9807744at2"/>
<sequence>MSQGTPLSEKSRLSWIDAGRGLAIFGIFMVNTPAFHAPYFLYGETKMVWDLPYQVAIQTIIDIFFQASFYTLFSFLFGFGIQIMIDRLGEKEIPFKPVIFRRLCVLLGFGFIHAFLIWHGDILLSYGSIGFLLFAFFGRKNKTLLTWSLSLLIVPTLLYTWLLFLVRQYLTGDMSDYGAIESSLENYGHGSLLDIWGQNYQDWMYVNFGINFIFLILSLLPMFLLGMFFARKRWLHDVSKHRSILRKIWWTTLLLFLIGKAAPYLIGNPLWLSSYQDTIGGSASAIFYIVTIALLYQKVFIVNWFKPLEYVGRMSLSNYLFQSVVSFFLYYSVGLGLYGEITPGISVLIVIIIFTLQVIGSKLWFRSFYYGPVEWIWKSLTYRKKQKNEERISWRSAKC</sequence>
<evidence type="ECO:0000313" key="4">
    <source>
        <dbReference type="Proteomes" id="UP000315215"/>
    </source>
</evidence>
<dbReference type="EMBL" id="CP041666">
    <property type="protein sequence ID" value="QDP39761.1"/>
    <property type="molecule type" value="Genomic_DNA"/>
</dbReference>
<dbReference type="PANTHER" id="PTHR30590:SF2">
    <property type="entry name" value="INNER MEMBRANE PROTEIN"/>
    <property type="match status" value="1"/>
</dbReference>
<feature type="transmembrane region" description="Helical" evidence="1">
    <location>
        <begin position="203"/>
        <end position="228"/>
    </location>
</feature>
<organism evidence="3 4">
    <name type="scientific">Radiobacillus deserti</name>
    <dbReference type="NCBI Taxonomy" id="2594883"/>
    <lineage>
        <taxon>Bacteria</taxon>
        <taxon>Bacillati</taxon>
        <taxon>Bacillota</taxon>
        <taxon>Bacilli</taxon>
        <taxon>Bacillales</taxon>
        <taxon>Bacillaceae</taxon>
        <taxon>Radiobacillus</taxon>
    </lineage>
</organism>
<feature type="transmembrane region" description="Helical" evidence="1">
    <location>
        <begin position="145"/>
        <end position="166"/>
    </location>
</feature>
<dbReference type="KEGG" id="aqt:FN924_05980"/>
<feature type="domain" description="DUF418" evidence="2">
    <location>
        <begin position="229"/>
        <end position="384"/>
    </location>
</feature>
<dbReference type="Proteomes" id="UP000315215">
    <property type="component" value="Chromosome"/>
</dbReference>
<feature type="transmembrane region" description="Helical" evidence="1">
    <location>
        <begin position="21"/>
        <end position="41"/>
    </location>
</feature>
<keyword evidence="1" id="KW-0812">Transmembrane</keyword>
<evidence type="ECO:0000313" key="3">
    <source>
        <dbReference type="EMBL" id="QDP39761.1"/>
    </source>
</evidence>
<feature type="transmembrane region" description="Helical" evidence="1">
    <location>
        <begin position="122"/>
        <end position="138"/>
    </location>
</feature>
<evidence type="ECO:0000256" key="1">
    <source>
        <dbReference type="SAM" id="Phobius"/>
    </source>
</evidence>
<feature type="transmembrane region" description="Helical" evidence="1">
    <location>
        <begin position="344"/>
        <end position="365"/>
    </location>
</feature>
<accession>A0A516KEC8</accession>
<feature type="transmembrane region" description="Helical" evidence="1">
    <location>
        <begin position="286"/>
        <end position="305"/>
    </location>
</feature>
<keyword evidence="1" id="KW-0472">Membrane</keyword>
<dbReference type="PANTHER" id="PTHR30590">
    <property type="entry name" value="INNER MEMBRANE PROTEIN"/>
    <property type="match status" value="1"/>
</dbReference>
<proteinExistence type="predicted"/>
<dbReference type="RefSeq" id="WP_143892660.1">
    <property type="nucleotide sequence ID" value="NZ_CP041666.1"/>
</dbReference>
<feature type="transmembrane region" description="Helical" evidence="1">
    <location>
        <begin position="53"/>
        <end position="79"/>
    </location>
</feature>
<feature type="transmembrane region" description="Helical" evidence="1">
    <location>
        <begin position="317"/>
        <end position="338"/>
    </location>
</feature>
<feature type="transmembrane region" description="Helical" evidence="1">
    <location>
        <begin position="99"/>
        <end position="116"/>
    </location>
</feature>
<dbReference type="InterPro" id="IPR052529">
    <property type="entry name" value="Bact_Transport_Assoc"/>
</dbReference>
<keyword evidence="4" id="KW-1185">Reference proteome</keyword>
<evidence type="ECO:0000259" key="2">
    <source>
        <dbReference type="Pfam" id="PF04235"/>
    </source>
</evidence>
<dbReference type="InterPro" id="IPR007349">
    <property type="entry name" value="DUF418"/>
</dbReference>
<reference evidence="3 4" key="1">
    <citation type="submission" date="2019-07" db="EMBL/GenBank/DDBJ databases">
        <authorList>
            <person name="Li J."/>
        </authorList>
    </citation>
    <scope>NUCLEOTIDE SEQUENCE [LARGE SCALE GENOMIC DNA]</scope>
    <source>
        <strain evidence="3 4">TKL69</strain>
    </source>
</reference>
<dbReference type="Pfam" id="PF04235">
    <property type="entry name" value="DUF418"/>
    <property type="match status" value="1"/>
</dbReference>
<dbReference type="AlphaFoldDB" id="A0A516KEC8"/>